<dbReference type="EMBL" id="LWBO01000020">
    <property type="protein sequence ID" value="OQP45386.1"/>
    <property type="molecule type" value="Genomic_DNA"/>
</dbReference>
<organism evidence="1 2">
    <name type="scientific">Niastella koreensis</name>
    <dbReference type="NCBI Taxonomy" id="354356"/>
    <lineage>
        <taxon>Bacteria</taxon>
        <taxon>Pseudomonadati</taxon>
        <taxon>Bacteroidota</taxon>
        <taxon>Chitinophagia</taxon>
        <taxon>Chitinophagales</taxon>
        <taxon>Chitinophagaceae</taxon>
        <taxon>Niastella</taxon>
    </lineage>
</organism>
<keyword evidence="2" id="KW-1185">Reference proteome</keyword>
<sequence>MYIQEISIEIKTTANKNVLVDEFQLLMSFYRGSGQTQGKIESQYIAENKIVSLPYTLEKNSLARKYNNFYVNNQIQKLEELCKSTLQFRTVGKYSNSYKTPCTCKKSDFFILTTNYVSIDSPLTCGTCNKSVPLYRLPVYYDYGYMPILSWETNYISCDSLQMNCEVGERWALNQMQDLKSPLSKQGFKICKKIGELTSIPTYYFLYNYTKFKGDNLSRSCPGCNKKWGLKKRLHDRYDFKCDRCKIVSEISNKT</sequence>
<comment type="caution">
    <text evidence="1">The sequence shown here is derived from an EMBL/GenBank/DDBJ whole genome shotgun (WGS) entry which is preliminary data.</text>
</comment>
<dbReference type="RefSeq" id="WP_014218096.1">
    <property type="nucleotide sequence ID" value="NZ_LWBO01000020.1"/>
</dbReference>
<keyword evidence="1" id="KW-0238">DNA-binding</keyword>
<proteinExistence type="predicted"/>
<dbReference type="GO" id="GO:0003677">
    <property type="term" value="F:DNA binding"/>
    <property type="evidence" value="ECO:0007669"/>
    <property type="project" value="UniProtKB-KW"/>
</dbReference>
<evidence type="ECO:0000313" key="2">
    <source>
        <dbReference type="Proteomes" id="UP000192277"/>
    </source>
</evidence>
<evidence type="ECO:0000313" key="1">
    <source>
        <dbReference type="EMBL" id="OQP45386.1"/>
    </source>
</evidence>
<dbReference type="InterPro" id="IPR016908">
    <property type="entry name" value="UCP029037"/>
</dbReference>
<dbReference type="Proteomes" id="UP000192277">
    <property type="component" value="Unassembled WGS sequence"/>
</dbReference>
<name>A0ABX3NX25_9BACT</name>
<protein>
    <submittedName>
        <fullName evidence="1">DNA-binding protein</fullName>
    </submittedName>
</protein>
<reference evidence="1 2" key="1">
    <citation type="submission" date="2016-04" db="EMBL/GenBank/DDBJ databases">
        <authorList>
            <person name="Chen L."/>
            <person name="Zhuang W."/>
            <person name="Wang G."/>
        </authorList>
    </citation>
    <scope>NUCLEOTIDE SEQUENCE [LARGE SCALE GENOMIC DNA]</scope>
    <source>
        <strain evidence="2">GR20</strain>
    </source>
</reference>
<gene>
    <name evidence="1" type="ORF">A4D02_33870</name>
</gene>
<dbReference type="Pfam" id="PF10071">
    <property type="entry name" value="DUF2310"/>
    <property type="match status" value="1"/>
</dbReference>
<accession>A0ABX3NX25</accession>